<feature type="region of interest" description="Disordered" evidence="1">
    <location>
        <begin position="145"/>
        <end position="167"/>
    </location>
</feature>
<accession>A0A3L6SKJ9</accession>
<evidence type="ECO:0000313" key="2">
    <source>
        <dbReference type="EMBL" id="RLN23149.1"/>
    </source>
</evidence>
<feature type="compositionally biased region" description="Basic and acidic residues" evidence="1">
    <location>
        <begin position="145"/>
        <end position="155"/>
    </location>
</feature>
<evidence type="ECO:0000313" key="3">
    <source>
        <dbReference type="Proteomes" id="UP000275267"/>
    </source>
</evidence>
<gene>
    <name evidence="2" type="ORF">C2845_PM07G10900</name>
</gene>
<keyword evidence="3" id="KW-1185">Reference proteome</keyword>
<dbReference type="EMBL" id="PQIB02000004">
    <property type="protein sequence ID" value="RLN23149.1"/>
    <property type="molecule type" value="Genomic_DNA"/>
</dbReference>
<proteinExistence type="predicted"/>
<dbReference type="AlphaFoldDB" id="A0A3L6SKJ9"/>
<comment type="caution">
    <text evidence="2">The sequence shown here is derived from an EMBL/GenBank/DDBJ whole genome shotgun (WGS) entry which is preliminary data.</text>
</comment>
<organism evidence="2 3">
    <name type="scientific">Panicum miliaceum</name>
    <name type="common">Proso millet</name>
    <name type="synonym">Broomcorn millet</name>
    <dbReference type="NCBI Taxonomy" id="4540"/>
    <lineage>
        <taxon>Eukaryota</taxon>
        <taxon>Viridiplantae</taxon>
        <taxon>Streptophyta</taxon>
        <taxon>Embryophyta</taxon>
        <taxon>Tracheophyta</taxon>
        <taxon>Spermatophyta</taxon>
        <taxon>Magnoliopsida</taxon>
        <taxon>Liliopsida</taxon>
        <taxon>Poales</taxon>
        <taxon>Poaceae</taxon>
        <taxon>PACMAD clade</taxon>
        <taxon>Panicoideae</taxon>
        <taxon>Panicodae</taxon>
        <taxon>Paniceae</taxon>
        <taxon>Panicinae</taxon>
        <taxon>Panicum</taxon>
        <taxon>Panicum sect. Panicum</taxon>
    </lineage>
</organism>
<reference evidence="3" key="1">
    <citation type="journal article" date="2019" name="Nat. Commun.">
        <title>The genome of broomcorn millet.</title>
        <authorList>
            <person name="Zou C."/>
            <person name="Miki D."/>
            <person name="Li D."/>
            <person name="Tang Q."/>
            <person name="Xiao L."/>
            <person name="Rajput S."/>
            <person name="Deng P."/>
            <person name="Jia W."/>
            <person name="Huang R."/>
            <person name="Zhang M."/>
            <person name="Sun Y."/>
            <person name="Hu J."/>
            <person name="Fu X."/>
            <person name="Schnable P.S."/>
            <person name="Li F."/>
            <person name="Zhang H."/>
            <person name="Feng B."/>
            <person name="Zhu X."/>
            <person name="Liu R."/>
            <person name="Schnable J.C."/>
            <person name="Zhu J.-K."/>
            <person name="Zhang H."/>
        </authorList>
    </citation>
    <scope>NUCLEOTIDE SEQUENCE [LARGE SCALE GENOMIC DNA]</scope>
</reference>
<dbReference type="Proteomes" id="UP000275267">
    <property type="component" value="Unassembled WGS sequence"/>
</dbReference>
<name>A0A3L6SKJ9_PANMI</name>
<protein>
    <submittedName>
        <fullName evidence="2">Uncharacterized protein</fullName>
    </submittedName>
</protein>
<sequence length="167" mass="18523">MAPKAERPKTRSLGKSEVTDAVISDMVRRGYVAEGAARPPPKDEVFAHPQKDKVVARWSIKHWLLEAEWIGGIPSPHFAKTFHLKKNYIDSSAIESWTDEILGAESIGEYKAIMKQLGGTHTKRVFRALGIDALERTASLKHKIAEEKRGAKKDGGAPATVKLEKQK</sequence>
<evidence type="ECO:0000256" key="1">
    <source>
        <dbReference type="SAM" id="MobiDB-lite"/>
    </source>
</evidence>